<sequence>MRAEDIPRDEGKEVMLAGLAMVVESKWRSFCQFTPRRGILAPRRAELGSVLPGHAQAWEAALRRYGPAWH</sequence>
<reference evidence="1 2" key="1">
    <citation type="journal article" date="2018" name="Front. Plant Sci.">
        <title>Red Clover (Trifolium pratense) and Zigzag Clover (T. medium) - A Picture of Genomic Similarities and Differences.</title>
        <authorList>
            <person name="Dluhosova J."/>
            <person name="Istvanek J."/>
            <person name="Nedelnik J."/>
            <person name="Repkova J."/>
        </authorList>
    </citation>
    <scope>NUCLEOTIDE SEQUENCE [LARGE SCALE GENOMIC DNA]</scope>
    <source>
        <strain evidence="2">cv. 10/8</strain>
        <tissue evidence="1">Leaf</tissue>
    </source>
</reference>
<comment type="caution">
    <text evidence="1">The sequence shown here is derived from an EMBL/GenBank/DDBJ whole genome shotgun (WGS) entry which is preliminary data.</text>
</comment>
<proteinExistence type="predicted"/>
<organism evidence="1 2">
    <name type="scientific">Trifolium medium</name>
    <dbReference type="NCBI Taxonomy" id="97028"/>
    <lineage>
        <taxon>Eukaryota</taxon>
        <taxon>Viridiplantae</taxon>
        <taxon>Streptophyta</taxon>
        <taxon>Embryophyta</taxon>
        <taxon>Tracheophyta</taxon>
        <taxon>Spermatophyta</taxon>
        <taxon>Magnoliopsida</taxon>
        <taxon>eudicotyledons</taxon>
        <taxon>Gunneridae</taxon>
        <taxon>Pentapetalae</taxon>
        <taxon>rosids</taxon>
        <taxon>fabids</taxon>
        <taxon>Fabales</taxon>
        <taxon>Fabaceae</taxon>
        <taxon>Papilionoideae</taxon>
        <taxon>50 kb inversion clade</taxon>
        <taxon>NPAAA clade</taxon>
        <taxon>Hologalegina</taxon>
        <taxon>IRL clade</taxon>
        <taxon>Trifolieae</taxon>
        <taxon>Trifolium</taxon>
    </lineage>
</organism>
<feature type="non-terminal residue" evidence="1">
    <location>
        <position position="70"/>
    </location>
</feature>
<evidence type="ECO:0000313" key="2">
    <source>
        <dbReference type="Proteomes" id="UP000265520"/>
    </source>
</evidence>
<keyword evidence="2" id="KW-1185">Reference proteome</keyword>
<dbReference type="AlphaFoldDB" id="A0A392PZP8"/>
<evidence type="ECO:0000313" key="1">
    <source>
        <dbReference type="EMBL" id="MCI17324.1"/>
    </source>
</evidence>
<dbReference type="EMBL" id="LXQA010104940">
    <property type="protein sequence ID" value="MCI17324.1"/>
    <property type="molecule type" value="Genomic_DNA"/>
</dbReference>
<name>A0A392PZP8_9FABA</name>
<protein>
    <submittedName>
        <fullName evidence="1">Uncharacterized protein</fullName>
    </submittedName>
</protein>
<accession>A0A392PZP8</accession>
<dbReference type="Proteomes" id="UP000265520">
    <property type="component" value="Unassembled WGS sequence"/>
</dbReference>